<evidence type="ECO:0008006" key="3">
    <source>
        <dbReference type="Google" id="ProtNLM"/>
    </source>
</evidence>
<organism evidence="1 2">
    <name type="scientific">Sporosarcina ureilytica</name>
    <dbReference type="NCBI Taxonomy" id="298596"/>
    <lineage>
        <taxon>Bacteria</taxon>
        <taxon>Bacillati</taxon>
        <taxon>Bacillota</taxon>
        <taxon>Bacilli</taxon>
        <taxon>Bacillales</taxon>
        <taxon>Caryophanaceae</taxon>
        <taxon>Sporosarcina</taxon>
    </lineage>
</organism>
<protein>
    <recommendedName>
        <fullName evidence="3">ATP-grasp domain-containing protein</fullName>
    </recommendedName>
</protein>
<sequence>MKNIVFTDYINAWSIKKGLKKLGLSLFSINKNTGFIPFIDKKKIRKYDTLFFTEENSLKNYVNSEKNKFEPRYFDIDLLDDKLTFAEFLKGIGEEPIPSRKLNSFEASYPFYLKCKHSWKDGVKLPRGFIVRNQTEVNSVIGEIEENNWNPDWFFHQKLLNSNTENNISASGYFDYKNNRRNAIIISKKTLGSTATMATGAVIETIRDPSNLIERTNYILNELKYQGPFELEFFYEVADDKYYVLELNPRFWMQHGIFIDLYDNALIKRYLQLDKEDDWYENGIPPFKHILWVDSLHIIFSLMRFRLKAVVNLFRIKGKKVFYPSIPVAVMFSQRKVVSIIKNKFKN</sequence>
<evidence type="ECO:0000313" key="1">
    <source>
        <dbReference type="EMBL" id="AOV08785.1"/>
    </source>
</evidence>
<dbReference type="Gene3D" id="3.30.470.20">
    <property type="entry name" value="ATP-grasp fold, B domain"/>
    <property type="match status" value="1"/>
</dbReference>
<proteinExistence type="predicted"/>
<dbReference type="SUPFAM" id="SSF56059">
    <property type="entry name" value="Glutathione synthetase ATP-binding domain-like"/>
    <property type="match status" value="1"/>
</dbReference>
<gene>
    <name evidence="1" type="ORF">BI350_15355</name>
</gene>
<dbReference type="KEGG" id="surl:BI350_15355"/>
<name>A0A1D8JJA9_9BACL</name>
<keyword evidence="2" id="KW-1185">Reference proteome</keyword>
<accession>A0A1D8JJA9</accession>
<dbReference type="Proteomes" id="UP000185746">
    <property type="component" value="Chromosome"/>
</dbReference>
<dbReference type="AlphaFoldDB" id="A0A1D8JJA9"/>
<reference evidence="1 2" key="1">
    <citation type="submission" date="2016-09" db="EMBL/GenBank/DDBJ databases">
        <title>Complete genome sequence of the Lysinibacillus sphaericus LMG 22257, a specie of Bacillus with ureolytic activity that can effectively biodeposit calcium carbonate.</title>
        <authorList>
            <person name="Yan W."/>
        </authorList>
    </citation>
    <scope>NUCLEOTIDE SEQUENCE [LARGE SCALE GENOMIC DNA]</scope>
    <source>
        <strain evidence="1 2">LMG 22257</strain>
    </source>
</reference>
<dbReference type="EMBL" id="CP017560">
    <property type="protein sequence ID" value="AOV08785.1"/>
    <property type="molecule type" value="Genomic_DNA"/>
</dbReference>
<evidence type="ECO:0000313" key="2">
    <source>
        <dbReference type="Proteomes" id="UP000185746"/>
    </source>
</evidence>
<dbReference type="RefSeq" id="WP_075528948.1">
    <property type="nucleotide sequence ID" value="NZ_CP017560.1"/>
</dbReference>